<proteinExistence type="predicted"/>
<gene>
    <name evidence="3" type="ORF">Pcinc_036969</name>
</gene>
<dbReference type="SMART" id="SM00198">
    <property type="entry name" value="SCP"/>
    <property type="match status" value="1"/>
</dbReference>
<dbReference type="InterPro" id="IPR035940">
    <property type="entry name" value="CAP_sf"/>
</dbReference>
<evidence type="ECO:0000313" key="4">
    <source>
        <dbReference type="Proteomes" id="UP001286313"/>
    </source>
</evidence>
<keyword evidence="4" id="KW-1185">Reference proteome</keyword>
<dbReference type="InterPro" id="IPR014044">
    <property type="entry name" value="CAP_dom"/>
</dbReference>
<protein>
    <recommendedName>
        <fullName evidence="2">SCP domain-containing protein</fullName>
    </recommendedName>
</protein>
<feature type="domain" description="SCP" evidence="2">
    <location>
        <begin position="37"/>
        <end position="171"/>
    </location>
</feature>
<dbReference type="EMBL" id="JAWQEG010005806">
    <property type="protein sequence ID" value="KAK3856725.1"/>
    <property type="molecule type" value="Genomic_DNA"/>
</dbReference>
<evidence type="ECO:0000259" key="2">
    <source>
        <dbReference type="SMART" id="SM00198"/>
    </source>
</evidence>
<reference evidence="3" key="1">
    <citation type="submission" date="2023-10" db="EMBL/GenBank/DDBJ databases">
        <title>Genome assemblies of two species of porcelain crab, Petrolisthes cinctipes and Petrolisthes manimaculis (Anomura: Porcellanidae).</title>
        <authorList>
            <person name="Angst P."/>
        </authorList>
    </citation>
    <scope>NUCLEOTIDE SEQUENCE</scope>
    <source>
        <strain evidence="3">PB745_01</strain>
        <tissue evidence="3">Gill</tissue>
    </source>
</reference>
<dbReference type="PANTHER" id="PTHR10334">
    <property type="entry name" value="CYSTEINE-RICH SECRETORY PROTEIN-RELATED"/>
    <property type="match status" value="1"/>
</dbReference>
<dbReference type="FunFam" id="3.40.33.10:FF:000010">
    <property type="entry name" value="Predicted protein"/>
    <property type="match status" value="1"/>
</dbReference>
<dbReference type="Proteomes" id="UP001286313">
    <property type="component" value="Unassembled WGS sequence"/>
</dbReference>
<accession>A0AAE1EN44</accession>
<dbReference type="InterPro" id="IPR001283">
    <property type="entry name" value="CRISP-related"/>
</dbReference>
<organism evidence="3 4">
    <name type="scientific">Petrolisthes cinctipes</name>
    <name type="common">Flat porcelain crab</name>
    <dbReference type="NCBI Taxonomy" id="88211"/>
    <lineage>
        <taxon>Eukaryota</taxon>
        <taxon>Metazoa</taxon>
        <taxon>Ecdysozoa</taxon>
        <taxon>Arthropoda</taxon>
        <taxon>Crustacea</taxon>
        <taxon>Multicrustacea</taxon>
        <taxon>Malacostraca</taxon>
        <taxon>Eumalacostraca</taxon>
        <taxon>Eucarida</taxon>
        <taxon>Decapoda</taxon>
        <taxon>Pleocyemata</taxon>
        <taxon>Anomura</taxon>
        <taxon>Galatheoidea</taxon>
        <taxon>Porcellanidae</taxon>
        <taxon>Petrolisthes</taxon>
    </lineage>
</organism>
<evidence type="ECO:0000313" key="3">
    <source>
        <dbReference type="EMBL" id="KAK3856725.1"/>
    </source>
</evidence>
<feature type="compositionally biased region" description="Low complexity" evidence="1">
    <location>
        <begin position="394"/>
        <end position="413"/>
    </location>
</feature>
<dbReference type="PRINTS" id="PR00837">
    <property type="entry name" value="V5TPXLIKE"/>
</dbReference>
<dbReference type="SUPFAM" id="SSF55797">
    <property type="entry name" value="PR-1-like"/>
    <property type="match status" value="1"/>
</dbReference>
<dbReference type="AlphaFoldDB" id="A0AAE1EN44"/>
<dbReference type="Gene3D" id="3.40.33.10">
    <property type="entry name" value="CAP"/>
    <property type="match status" value="1"/>
</dbReference>
<dbReference type="CDD" id="cd05382">
    <property type="entry name" value="CAP_GAPR1-like"/>
    <property type="match status" value="1"/>
</dbReference>
<feature type="region of interest" description="Disordered" evidence="1">
    <location>
        <begin position="277"/>
        <end position="413"/>
    </location>
</feature>
<sequence>MWCVGVQVWRERRQVWSGRGASVEDRGPGVVEWSRSQFVQDCVREHNRLRALHSAPPLLLSDQLCRDAQSWANRLAHFGLLEYKAEHGRGENILTSTVKESLSGAAVASAWYETGQKYNYEKAGPADLAQAGPFSQVVWVGTRAVGVGVSRGASGRSVTVARYWPPGNVAGEFTANVLPPEGQMPPSPNPNIVVMSKTRQEAHFYVSTALEPTASKAKREPRPRLATLPAAKKLITGGGMTGQTVLGHTAFAATLSSCRNGAVRTSRLLPVCCLAPPRPEQRWAQPSARGRRNAIQETTLGVTGKDDGSGLETARLSPDLPPSDSPVPAPSPRLGLGFPWPQSPRLGSPRLPPTQARHSTSPKIIGSSRFATSPRRGSPRHGSPKHGSPRRGSPRCGSPRRVVSGRSVGSRRVPGTRVTVLPGVAGVAGGGVGMGAGAGVVASTL</sequence>
<evidence type="ECO:0000256" key="1">
    <source>
        <dbReference type="SAM" id="MobiDB-lite"/>
    </source>
</evidence>
<comment type="caution">
    <text evidence="3">The sequence shown here is derived from an EMBL/GenBank/DDBJ whole genome shotgun (WGS) entry which is preliminary data.</text>
</comment>
<dbReference type="Pfam" id="PF00188">
    <property type="entry name" value="CAP"/>
    <property type="match status" value="1"/>
</dbReference>
<feature type="compositionally biased region" description="Basic residues" evidence="1">
    <location>
        <begin position="377"/>
        <end position="393"/>
    </location>
</feature>
<name>A0AAE1EN44_PETCI</name>
<feature type="compositionally biased region" description="Pro residues" evidence="1">
    <location>
        <begin position="319"/>
        <end position="331"/>
    </location>
</feature>
<dbReference type="InterPro" id="IPR034113">
    <property type="entry name" value="SCP_GAPR1-like"/>
</dbReference>